<dbReference type="RefSeq" id="WP_227423560.1">
    <property type="nucleotide sequence ID" value="NZ_CP071868.1"/>
</dbReference>
<sequence>MAAQRRVRRDPPLVEVVLEGDDDAVGAPAPSDPSHPTDHAGTGRPAPRRWWLIAAGVALALAAAAVALDRREAAEQAELAAVPGILTPLAGPVVERWRTDVALRPGLVEVAGRLVGVESRADGSVAVVALDPGTGRELWRAPARAPGAVDVQTRCALPSPGTALVACVVVDEVAVAEVAGAGRLTYPPRTRVVVVDAATEEIVHDGPVEPRTSVATLGADLVLGDVGADGRVRVRRTDARAGAERWTFTSPEPLPLNAFRRRDATVTVAGGLVVVDGGSIWVLSAAGDVLRAWAAPAGSPTRGRVEVLRAGRLLYEQAAADDGTHAEIVDLATGRAFAVDGSPVVAVPDDGSLAEVVLVQSPDGELIAYELASGRRRWAISSAGGGGTVIRAGRVVRGEGDELQSIDGRTGELVWAVPAGQAAFSPLASDGHAVLVTGPAAGRGLVLTAFGLDDGRRLWAADVPDGLYALVGLGGRLYGRGGQLVAFGPSAGG</sequence>
<dbReference type="AlphaFoldDB" id="A0A8A4ZE41"/>
<evidence type="ECO:0000313" key="4">
    <source>
        <dbReference type="EMBL" id="QTE29289.1"/>
    </source>
</evidence>
<dbReference type="Pfam" id="PF13360">
    <property type="entry name" value="PQQ_2"/>
    <property type="match status" value="1"/>
</dbReference>
<dbReference type="Gene3D" id="2.40.128.630">
    <property type="match status" value="1"/>
</dbReference>
<protein>
    <submittedName>
        <fullName evidence="4">PQQ-binding-like beta-propeller repeat protein</fullName>
    </submittedName>
</protein>
<keyword evidence="2" id="KW-0472">Membrane</keyword>
<feature type="domain" description="Pyrrolo-quinoline quinone repeat" evidence="3">
    <location>
        <begin position="363"/>
        <end position="487"/>
    </location>
</feature>
<name>A0A8A4ZE41_9MICO</name>
<feature type="transmembrane region" description="Helical" evidence="2">
    <location>
        <begin position="50"/>
        <end position="68"/>
    </location>
</feature>
<keyword evidence="2" id="KW-0812">Transmembrane</keyword>
<organism evidence="4 5">
    <name type="scientific">Pengzhenrongella sicca</name>
    <dbReference type="NCBI Taxonomy" id="2819238"/>
    <lineage>
        <taxon>Bacteria</taxon>
        <taxon>Bacillati</taxon>
        <taxon>Actinomycetota</taxon>
        <taxon>Actinomycetes</taxon>
        <taxon>Micrococcales</taxon>
        <taxon>Pengzhenrongella</taxon>
    </lineage>
</organism>
<accession>A0A8A4ZE41</accession>
<evidence type="ECO:0000259" key="3">
    <source>
        <dbReference type="Pfam" id="PF13360"/>
    </source>
</evidence>
<dbReference type="InterPro" id="IPR015943">
    <property type="entry name" value="WD40/YVTN_repeat-like_dom_sf"/>
</dbReference>
<feature type="region of interest" description="Disordered" evidence="1">
    <location>
        <begin position="19"/>
        <end position="44"/>
    </location>
</feature>
<evidence type="ECO:0000256" key="2">
    <source>
        <dbReference type="SAM" id="Phobius"/>
    </source>
</evidence>
<keyword evidence="2" id="KW-1133">Transmembrane helix</keyword>
<dbReference type="SUPFAM" id="SSF50998">
    <property type="entry name" value="Quinoprotein alcohol dehydrogenase-like"/>
    <property type="match status" value="1"/>
</dbReference>
<dbReference type="PANTHER" id="PTHR34512">
    <property type="entry name" value="CELL SURFACE PROTEIN"/>
    <property type="match status" value="1"/>
</dbReference>
<dbReference type="Gene3D" id="2.130.10.10">
    <property type="entry name" value="YVTN repeat-like/Quinoprotein amine dehydrogenase"/>
    <property type="match status" value="1"/>
</dbReference>
<dbReference type="Proteomes" id="UP000663937">
    <property type="component" value="Chromosome"/>
</dbReference>
<evidence type="ECO:0000313" key="5">
    <source>
        <dbReference type="Proteomes" id="UP000663937"/>
    </source>
</evidence>
<dbReference type="KEGG" id="psic:J4E96_18760"/>
<dbReference type="PANTHER" id="PTHR34512:SF30">
    <property type="entry name" value="OUTER MEMBRANE PROTEIN ASSEMBLY FACTOR BAMB"/>
    <property type="match status" value="1"/>
</dbReference>
<reference evidence="4" key="1">
    <citation type="submission" date="2021-03" db="EMBL/GenBank/DDBJ databases">
        <title>Pengzhenrongella sicca gen. nov., sp. nov., a new member of suborder Micrococcineae isolated from High-Arctic tundra soil.</title>
        <authorList>
            <person name="Peng F."/>
        </authorList>
    </citation>
    <scope>NUCLEOTIDE SEQUENCE</scope>
    <source>
        <strain evidence="4">LRZ-2</strain>
    </source>
</reference>
<evidence type="ECO:0000256" key="1">
    <source>
        <dbReference type="SAM" id="MobiDB-lite"/>
    </source>
</evidence>
<dbReference type="InterPro" id="IPR011047">
    <property type="entry name" value="Quinoprotein_ADH-like_sf"/>
</dbReference>
<dbReference type="InterPro" id="IPR002372">
    <property type="entry name" value="PQQ_rpt_dom"/>
</dbReference>
<gene>
    <name evidence="4" type="ORF">J4E96_18760</name>
</gene>
<keyword evidence="5" id="KW-1185">Reference proteome</keyword>
<dbReference type="EMBL" id="CP071868">
    <property type="protein sequence ID" value="QTE29289.1"/>
    <property type="molecule type" value="Genomic_DNA"/>
</dbReference>
<proteinExistence type="predicted"/>